<dbReference type="InterPro" id="IPR011009">
    <property type="entry name" value="Kinase-like_dom_sf"/>
</dbReference>
<dbReference type="Gene3D" id="3.90.1200.10">
    <property type="match status" value="1"/>
</dbReference>
<comment type="caution">
    <text evidence="2">The sequence shown here is derived from an EMBL/GenBank/DDBJ whole genome shotgun (WGS) entry which is preliminary data.</text>
</comment>
<sequence length="335" mass="36769">MSLPQAYRPAVDRALQAAFGTIEMDSLVPVAGGLSGALTYRIRVGGIAYLLRVETQRDGFQDPHRWHPCMAIAAQACLAPRVRYADATDGVVIMEFISEQSWAVDYAGTRRDLIVEAAQGVLALHQTQAFPPLVDYMQGMDEVWSGFLATGLLAKAATADLLERYGRVRAAYRTDPADLVSSHNDLNPRNILYDGRRLWFIDWESAFLADRHVDLATLANFITHDVGEEDLLLATYFGQAPDPRQRARHLVMRQVNHLFYGLIMLTAVARLRPGERAAGGLEGPSLAEIHQGIGAGTFVLEGWEGQVAYGRARLAQALAGMKTDAFDQAVSMLTA</sequence>
<feature type="domain" description="Aminoglycoside phosphotransferase" evidence="1">
    <location>
        <begin position="28"/>
        <end position="230"/>
    </location>
</feature>
<dbReference type="EMBL" id="JAOTJD010000020">
    <property type="protein sequence ID" value="MFD3264598.1"/>
    <property type="molecule type" value="Genomic_DNA"/>
</dbReference>
<gene>
    <name evidence="2" type="ORF">OCL97_11585</name>
</gene>
<dbReference type="SUPFAM" id="SSF56112">
    <property type="entry name" value="Protein kinase-like (PK-like)"/>
    <property type="match status" value="1"/>
</dbReference>
<accession>A0ABW6CUS7</accession>
<evidence type="ECO:0000313" key="2">
    <source>
        <dbReference type="EMBL" id="MFD3264598.1"/>
    </source>
</evidence>
<dbReference type="Proteomes" id="UP001598130">
    <property type="component" value="Unassembled WGS sequence"/>
</dbReference>
<keyword evidence="3" id="KW-1185">Reference proteome</keyword>
<proteinExistence type="predicted"/>
<organism evidence="2 3">
    <name type="scientific">Phenylobacterium ferrooxidans</name>
    <dbReference type="NCBI Taxonomy" id="2982689"/>
    <lineage>
        <taxon>Bacteria</taxon>
        <taxon>Pseudomonadati</taxon>
        <taxon>Pseudomonadota</taxon>
        <taxon>Alphaproteobacteria</taxon>
        <taxon>Caulobacterales</taxon>
        <taxon>Caulobacteraceae</taxon>
        <taxon>Phenylobacterium</taxon>
    </lineage>
</organism>
<name>A0ABW6CUS7_9CAUL</name>
<reference evidence="2 3" key="1">
    <citation type="submission" date="2022-09" db="EMBL/GenBank/DDBJ databases">
        <title>New species of Phenylobacterium.</title>
        <authorList>
            <person name="Mieszkin S."/>
        </authorList>
    </citation>
    <scope>NUCLEOTIDE SEQUENCE [LARGE SCALE GENOMIC DNA]</scope>
    <source>
        <strain evidence="2 3">HK31-G</strain>
    </source>
</reference>
<evidence type="ECO:0000259" key="1">
    <source>
        <dbReference type="Pfam" id="PF01636"/>
    </source>
</evidence>
<evidence type="ECO:0000313" key="3">
    <source>
        <dbReference type="Proteomes" id="UP001598130"/>
    </source>
</evidence>
<dbReference type="RefSeq" id="WP_377370204.1">
    <property type="nucleotide sequence ID" value="NZ_JAOTJD010000020.1"/>
</dbReference>
<dbReference type="Pfam" id="PF01636">
    <property type="entry name" value="APH"/>
    <property type="match status" value="1"/>
</dbReference>
<dbReference type="InterPro" id="IPR002575">
    <property type="entry name" value="Aminoglycoside_PTrfase"/>
</dbReference>
<protein>
    <submittedName>
        <fullName evidence="2">Phosphotransferase</fullName>
    </submittedName>
</protein>